<feature type="transmembrane region" description="Helical" evidence="6">
    <location>
        <begin position="12"/>
        <end position="34"/>
    </location>
</feature>
<feature type="transmembrane region" description="Helical" evidence="6">
    <location>
        <begin position="46"/>
        <end position="66"/>
    </location>
</feature>
<dbReference type="GO" id="GO:0005886">
    <property type="term" value="C:plasma membrane"/>
    <property type="evidence" value="ECO:0007669"/>
    <property type="project" value="UniProtKB-SubCell"/>
</dbReference>
<organism evidence="8 9">
    <name type="scientific">Novibacillus thermophilus</name>
    <dbReference type="NCBI Taxonomy" id="1471761"/>
    <lineage>
        <taxon>Bacteria</taxon>
        <taxon>Bacillati</taxon>
        <taxon>Bacillota</taxon>
        <taxon>Bacilli</taxon>
        <taxon>Bacillales</taxon>
        <taxon>Thermoactinomycetaceae</taxon>
        <taxon>Novibacillus</taxon>
    </lineage>
</organism>
<dbReference type="KEGG" id="ntr:B0W44_01190"/>
<evidence type="ECO:0000313" key="9">
    <source>
        <dbReference type="Proteomes" id="UP000188603"/>
    </source>
</evidence>
<name>A0A1U9KBB8_9BACL</name>
<dbReference type="STRING" id="1471761.B0W44_01190"/>
<dbReference type="OrthoDB" id="1450430at2"/>
<evidence type="ECO:0000256" key="6">
    <source>
        <dbReference type="SAM" id="Phobius"/>
    </source>
</evidence>
<dbReference type="EMBL" id="CP019699">
    <property type="protein sequence ID" value="AQS57330.1"/>
    <property type="molecule type" value="Genomic_DNA"/>
</dbReference>
<dbReference type="PANTHER" id="PTHR36115">
    <property type="entry name" value="PROLINE-RICH ANTIGEN HOMOLOG-RELATED"/>
    <property type="match status" value="1"/>
</dbReference>
<keyword evidence="2" id="KW-1003">Cell membrane</keyword>
<proteinExistence type="predicted"/>
<evidence type="ECO:0000259" key="7">
    <source>
        <dbReference type="Pfam" id="PF06271"/>
    </source>
</evidence>
<keyword evidence="9" id="KW-1185">Reference proteome</keyword>
<dbReference type="Proteomes" id="UP000188603">
    <property type="component" value="Chromosome"/>
</dbReference>
<sequence>MNATFWLRFKAFVIDYVLILAYLALLLVLSLFLLPSVQEWFKQSLIVAQFAGFIVVTLPVSLYFMISDSAIGRQSFGKKRVGIQVVDKNGAALSLGHSTLRTILKFLPWELSHYFVYRITHVEDGEMPLHHVLTGGLIYILILVYILSAIFTKRKQSLYDLIAKTQVVKISPK</sequence>
<comment type="subcellular location">
    <subcellularLocation>
        <location evidence="1">Cell membrane</location>
        <topology evidence="1">Multi-pass membrane protein</topology>
    </subcellularLocation>
</comment>
<evidence type="ECO:0000256" key="1">
    <source>
        <dbReference type="ARBA" id="ARBA00004651"/>
    </source>
</evidence>
<evidence type="ECO:0000313" key="8">
    <source>
        <dbReference type="EMBL" id="AQS57330.1"/>
    </source>
</evidence>
<evidence type="ECO:0000256" key="5">
    <source>
        <dbReference type="ARBA" id="ARBA00023136"/>
    </source>
</evidence>
<feature type="transmembrane region" description="Helical" evidence="6">
    <location>
        <begin position="132"/>
        <end position="151"/>
    </location>
</feature>
<accession>A0A1U9KBB8</accession>
<dbReference type="AlphaFoldDB" id="A0A1U9KBB8"/>
<dbReference type="InterPro" id="IPR051791">
    <property type="entry name" value="Pra-immunoreactive"/>
</dbReference>
<dbReference type="Pfam" id="PF06271">
    <property type="entry name" value="RDD"/>
    <property type="match status" value="1"/>
</dbReference>
<evidence type="ECO:0000256" key="3">
    <source>
        <dbReference type="ARBA" id="ARBA00022692"/>
    </source>
</evidence>
<gene>
    <name evidence="8" type="ORF">B0W44_01190</name>
</gene>
<keyword evidence="5 6" id="KW-0472">Membrane</keyword>
<reference evidence="8 9" key="1">
    <citation type="journal article" date="2015" name="Int. J. Syst. Evol. Microbiol.">
        <title>Novibacillus thermophilus gen. nov., sp. nov., a Gram-staining-negative and moderately thermophilic member of the family Thermoactinomycetaceae.</title>
        <authorList>
            <person name="Yang G."/>
            <person name="Chen J."/>
            <person name="Zhou S."/>
        </authorList>
    </citation>
    <scope>NUCLEOTIDE SEQUENCE [LARGE SCALE GENOMIC DNA]</scope>
    <source>
        <strain evidence="8 9">SG-1</strain>
    </source>
</reference>
<dbReference type="InterPro" id="IPR010432">
    <property type="entry name" value="RDD"/>
</dbReference>
<keyword evidence="4 6" id="KW-1133">Transmembrane helix</keyword>
<feature type="domain" description="RDD" evidence="7">
    <location>
        <begin position="3"/>
        <end position="164"/>
    </location>
</feature>
<evidence type="ECO:0000256" key="2">
    <source>
        <dbReference type="ARBA" id="ARBA00022475"/>
    </source>
</evidence>
<keyword evidence="3 6" id="KW-0812">Transmembrane</keyword>
<evidence type="ECO:0000256" key="4">
    <source>
        <dbReference type="ARBA" id="ARBA00022989"/>
    </source>
</evidence>
<protein>
    <recommendedName>
        <fullName evidence="7">RDD domain-containing protein</fullName>
    </recommendedName>
</protein>